<dbReference type="PROSITE" id="PS50011">
    <property type="entry name" value="PROTEIN_KINASE_DOM"/>
    <property type="match status" value="1"/>
</dbReference>
<feature type="domain" description="Protein kinase" evidence="8">
    <location>
        <begin position="190"/>
        <end position="459"/>
    </location>
</feature>
<feature type="compositionally biased region" description="Low complexity" evidence="7">
    <location>
        <begin position="152"/>
        <end position="163"/>
    </location>
</feature>
<keyword evidence="3 6" id="KW-0547">Nucleotide-binding</keyword>
<feature type="binding site" evidence="6">
    <location>
        <position position="219"/>
    </location>
    <ligand>
        <name>ATP</name>
        <dbReference type="ChEBI" id="CHEBI:30616"/>
    </ligand>
</feature>
<keyword evidence="1" id="KW-0723">Serine/threonine-protein kinase</keyword>
<dbReference type="InterPro" id="IPR000719">
    <property type="entry name" value="Prot_kinase_dom"/>
</dbReference>
<gene>
    <name evidence="9" type="ORF">PLOB_00021964</name>
</gene>
<proteinExistence type="predicted"/>
<feature type="compositionally biased region" description="Polar residues" evidence="7">
    <location>
        <begin position="24"/>
        <end position="38"/>
    </location>
</feature>
<evidence type="ECO:0000313" key="9">
    <source>
        <dbReference type="EMBL" id="CAH3179548.1"/>
    </source>
</evidence>
<dbReference type="PANTHER" id="PTHR43895:SF164">
    <property type="entry name" value="CALCIUM_CALMODULIN-DEPENDENT PROTEIN KINASE KINASE"/>
    <property type="match status" value="1"/>
</dbReference>
<dbReference type="PROSITE" id="PS00108">
    <property type="entry name" value="PROTEIN_KINASE_ST"/>
    <property type="match status" value="1"/>
</dbReference>
<keyword evidence="2" id="KW-0808">Transferase</keyword>
<evidence type="ECO:0000259" key="8">
    <source>
        <dbReference type="PROSITE" id="PS50011"/>
    </source>
</evidence>
<evidence type="ECO:0000256" key="2">
    <source>
        <dbReference type="ARBA" id="ARBA00022679"/>
    </source>
</evidence>
<dbReference type="Gene3D" id="3.30.200.20">
    <property type="entry name" value="Phosphorylase Kinase, domain 1"/>
    <property type="match status" value="1"/>
</dbReference>
<name>A0ABN8RL93_9CNID</name>
<dbReference type="SUPFAM" id="SSF56112">
    <property type="entry name" value="Protein kinase-like (PK-like)"/>
    <property type="match status" value="1"/>
</dbReference>
<dbReference type="Proteomes" id="UP001159405">
    <property type="component" value="Unassembled WGS sequence"/>
</dbReference>
<evidence type="ECO:0000256" key="4">
    <source>
        <dbReference type="ARBA" id="ARBA00022777"/>
    </source>
</evidence>
<dbReference type="InterPro" id="IPR008271">
    <property type="entry name" value="Ser/Thr_kinase_AS"/>
</dbReference>
<feature type="compositionally biased region" description="Polar residues" evidence="7">
    <location>
        <begin position="1"/>
        <end position="10"/>
    </location>
</feature>
<keyword evidence="4" id="KW-0418">Kinase</keyword>
<dbReference type="Gene3D" id="1.10.510.10">
    <property type="entry name" value="Transferase(Phosphotransferase) domain 1"/>
    <property type="match status" value="1"/>
</dbReference>
<dbReference type="InterPro" id="IPR017441">
    <property type="entry name" value="Protein_kinase_ATP_BS"/>
</dbReference>
<accession>A0ABN8RL93</accession>
<dbReference type="PANTHER" id="PTHR43895">
    <property type="entry name" value="CALCIUM/CALMODULIN-DEPENDENT PROTEIN KINASE KINASE-RELATED"/>
    <property type="match status" value="1"/>
</dbReference>
<evidence type="ECO:0000313" key="10">
    <source>
        <dbReference type="Proteomes" id="UP001159405"/>
    </source>
</evidence>
<evidence type="ECO:0000256" key="5">
    <source>
        <dbReference type="ARBA" id="ARBA00022840"/>
    </source>
</evidence>
<protein>
    <recommendedName>
        <fullName evidence="8">Protein kinase domain-containing protein</fullName>
    </recommendedName>
</protein>
<reference evidence="9 10" key="1">
    <citation type="submission" date="2022-05" db="EMBL/GenBank/DDBJ databases">
        <authorList>
            <consortium name="Genoscope - CEA"/>
            <person name="William W."/>
        </authorList>
    </citation>
    <scope>NUCLEOTIDE SEQUENCE [LARGE SCALE GENOMIC DNA]</scope>
</reference>
<dbReference type="SMART" id="SM00220">
    <property type="entry name" value="S_TKc"/>
    <property type="match status" value="1"/>
</dbReference>
<dbReference type="EMBL" id="CALNXK010000258">
    <property type="protein sequence ID" value="CAH3179548.1"/>
    <property type="molecule type" value="Genomic_DNA"/>
</dbReference>
<evidence type="ECO:0000256" key="3">
    <source>
        <dbReference type="ARBA" id="ARBA00022741"/>
    </source>
</evidence>
<sequence>MGAACTSQSCKVFPATGQAAKASRNGSVNQPPEINSSHSPRKRESTSSFSKHNKVSSLNGHDNGKHHSSASQANKEKIFIKKDSGLHSATPRPTEVSASVITAGSRSNIGNSQSRLGGGLEASFASLRRSSATPDLLNSSSVFDGEVVYISSKPSSSVGSSSPRLRRPPTKESRSVSICETDNFLQLNQYRLMDEIGKGSYGVVRLCYSDFDQANYAMKIISKKRVMRKAGLRRPGDKGKNPGLESLQREIAILKKVDHPYVVRLYEVLDDPSEDNLYLVFELMERGEVMEVPGKPLSESNARKYFIDVVLGIEYLHYQKIVHRDIKPSNLLLGEDGHIKIADFGVADVFEGDDALLNKTAGSPAFMAPESLQNSRDKYSGKAADVWALGITLYCFVFGKVPFDDVNRMGLYEKIRTQELTFPDDVPLNPQLEDLLLRMLIKDPIERITIKGIKEHHWVTQGGKCPLPSTEENCPGIEVTDDDIQNSVKTIPKIKTLILVKSMLKYHTFGSQTKIERIRSHSQPNIQPDVKQRKGTKL</sequence>
<feature type="region of interest" description="Disordered" evidence="7">
    <location>
        <begin position="152"/>
        <end position="173"/>
    </location>
</feature>
<feature type="compositionally biased region" description="Polar residues" evidence="7">
    <location>
        <begin position="46"/>
        <end position="60"/>
    </location>
</feature>
<feature type="region of interest" description="Disordered" evidence="7">
    <location>
        <begin position="1"/>
        <end position="72"/>
    </location>
</feature>
<dbReference type="PROSITE" id="PS00107">
    <property type="entry name" value="PROTEIN_KINASE_ATP"/>
    <property type="match status" value="1"/>
</dbReference>
<dbReference type="CDD" id="cd14118">
    <property type="entry name" value="STKc_CAMKK"/>
    <property type="match status" value="1"/>
</dbReference>
<keyword evidence="5 6" id="KW-0067">ATP-binding</keyword>
<evidence type="ECO:0000256" key="6">
    <source>
        <dbReference type="PROSITE-ProRule" id="PRU10141"/>
    </source>
</evidence>
<comment type="caution">
    <text evidence="9">The sequence shown here is derived from an EMBL/GenBank/DDBJ whole genome shotgun (WGS) entry which is preliminary data.</text>
</comment>
<evidence type="ECO:0000256" key="7">
    <source>
        <dbReference type="SAM" id="MobiDB-lite"/>
    </source>
</evidence>
<evidence type="ECO:0000256" key="1">
    <source>
        <dbReference type="ARBA" id="ARBA00022527"/>
    </source>
</evidence>
<dbReference type="Pfam" id="PF00069">
    <property type="entry name" value="Pkinase"/>
    <property type="match status" value="1"/>
</dbReference>
<keyword evidence="10" id="KW-1185">Reference proteome</keyword>
<dbReference type="InterPro" id="IPR011009">
    <property type="entry name" value="Kinase-like_dom_sf"/>
</dbReference>
<organism evidence="9 10">
    <name type="scientific">Porites lobata</name>
    <dbReference type="NCBI Taxonomy" id="104759"/>
    <lineage>
        <taxon>Eukaryota</taxon>
        <taxon>Metazoa</taxon>
        <taxon>Cnidaria</taxon>
        <taxon>Anthozoa</taxon>
        <taxon>Hexacorallia</taxon>
        <taxon>Scleractinia</taxon>
        <taxon>Fungiina</taxon>
        <taxon>Poritidae</taxon>
        <taxon>Porites</taxon>
    </lineage>
</organism>